<name>A0A0B3YKI1_9ALTE</name>
<dbReference type="Proteomes" id="UP000031197">
    <property type="component" value="Unassembled WGS sequence"/>
</dbReference>
<dbReference type="InterPro" id="IPR029032">
    <property type="entry name" value="AhpD-like"/>
</dbReference>
<gene>
    <name evidence="1" type="ORF">RJ41_00515</name>
</gene>
<evidence type="ECO:0000313" key="1">
    <source>
        <dbReference type="EMBL" id="KHT57848.1"/>
    </source>
</evidence>
<accession>A0A0B3YKI1</accession>
<dbReference type="Gene3D" id="1.20.1290.10">
    <property type="entry name" value="AhpD-like"/>
    <property type="match status" value="1"/>
</dbReference>
<dbReference type="RefSeq" id="WP_039216245.1">
    <property type="nucleotide sequence ID" value="NZ_JWLW01000001.1"/>
</dbReference>
<keyword evidence="2" id="KW-1185">Reference proteome</keyword>
<sequence length="183" mass="20390">MSDFTLHTKESAPEAAKPLLDNSQAAFGMIPNLHAVMAEAPTLLEGYQVLHKLAQETSFNAEELTVVWQAVNVEHACHYCVPAHTGIAKSMKVRDELIEALRNDETLSESKLNTLKETVLAVTRGRGNVDNAQLDAFYSAGYKHQQLLEIILILAQKVMSNYTNHLADTPVDEPFKKFDWSPK</sequence>
<dbReference type="EMBL" id="JWLW01000001">
    <property type="protein sequence ID" value="KHT57848.1"/>
    <property type="molecule type" value="Genomic_DNA"/>
</dbReference>
<dbReference type="AlphaFoldDB" id="A0A0B3YKI1"/>
<organism evidence="1 2">
    <name type="scientific">Alteromonas marina</name>
    <dbReference type="NCBI Taxonomy" id="203795"/>
    <lineage>
        <taxon>Bacteria</taxon>
        <taxon>Pseudomonadati</taxon>
        <taxon>Pseudomonadota</taxon>
        <taxon>Gammaproteobacteria</taxon>
        <taxon>Alteromonadales</taxon>
        <taxon>Alteromonadaceae</taxon>
        <taxon>Alteromonas/Salinimonas group</taxon>
        <taxon>Alteromonas</taxon>
    </lineage>
</organism>
<dbReference type="OrthoDB" id="9808310at2"/>
<reference evidence="1 2" key="1">
    <citation type="submission" date="2014-12" db="EMBL/GenBank/DDBJ databases">
        <title>Genome sequencing of Alteromonas marina AD001.</title>
        <authorList>
            <person name="Adrian T.G.S."/>
            <person name="Chan K.G."/>
        </authorList>
    </citation>
    <scope>NUCLEOTIDE SEQUENCE [LARGE SCALE GENOMIC DNA]</scope>
    <source>
        <strain evidence="1 2">AD001</strain>
    </source>
</reference>
<dbReference type="PANTHER" id="PTHR35446">
    <property type="entry name" value="SI:CH211-175M2.5"/>
    <property type="match status" value="1"/>
</dbReference>
<evidence type="ECO:0000313" key="2">
    <source>
        <dbReference type="Proteomes" id="UP000031197"/>
    </source>
</evidence>
<comment type="caution">
    <text evidence="1">The sequence shown here is derived from an EMBL/GenBank/DDBJ whole genome shotgun (WGS) entry which is preliminary data.</text>
</comment>
<dbReference type="PANTHER" id="PTHR35446:SF3">
    <property type="entry name" value="CMD DOMAIN-CONTAINING PROTEIN"/>
    <property type="match status" value="1"/>
</dbReference>
<proteinExistence type="predicted"/>
<dbReference type="SUPFAM" id="SSF69118">
    <property type="entry name" value="AhpD-like"/>
    <property type="match status" value="1"/>
</dbReference>
<protein>
    <submittedName>
        <fullName evidence="1">Carboxymuconolactone decarboxylase</fullName>
    </submittedName>
</protein>